<keyword evidence="4" id="KW-1185">Reference proteome</keyword>
<dbReference type="RefSeq" id="WP_131999590.1">
    <property type="nucleotide sequence ID" value="NZ_SMGK01000010.1"/>
</dbReference>
<dbReference type="InterPro" id="IPR046229">
    <property type="entry name" value="TnpC-like"/>
</dbReference>
<reference evidence="3 4" key="1">
    <citation type="submission" date="2019-03" db="EMBL/GenBank/DDBJ databases">
        <title>Genomic Encyclopedia of Type Strains, Phase IV (KMG-IV): sequencing the most valuable type-strain genomes for metagenomic binning, comparative biology and taxonomic classification.</title>
        <authorList>
            <person name="Goeker M."/>
        </authorList>
    </citation>
    <scope>NUCLEOTIDE SEQUENCE [LARGE SCALE GENOMIC DNA]</scope>
    <source>
        <strain evidence="3 4">DSM 103428</strain>
    </source>
</reference>
<sequence>MHRNTEGLKRSAKLRTTAALERAQTAIRRMQAEEIAINFRTVATHAGVSTAWLYSTKPLRDRIVKLRAVSKTPVQNDTNHRRLISQERVIATLRLRVKQLEATNNELKEQLERAYGRLAIPSSNSKSARRGHVHDVQTRENRKKSLDHYR</sequence>
<dbReference type="Proteomes" id="UP000295210">
    <property type="component" value="Unassembled WGS sequence"/>
</dbReference>
<feature type="region of interest" description="Disordered" evidence="2">
    <location>
        <begin position="118"/>
        <end position="150"/>
    </location>
</feature>
<feature type="coiled-coil region" evidence="1">
    <location>
        <begin position="83"/>
        <end position="117"/>
    </location>
</feature>
<protein>
    <recommendedName>
        <fullName evidence="5">Transposase</fullName>
    </recommendedName>
</protein>
<organism evidence="3 4">
    <name type="scientific">Acidipila rosea</name>
    <dbReference type="NCBI Taxonomy" id="768535"/>
    <lineage>
        <taxon>Bacteria</taxon>
        <taxon>Pseudomonadati</taxon>
        <taxon>Acidobacteriota</taxon>
        <taxon>Terriglobia</taxon>
        <taxon>Terriglobales</taxon>
        <taxon>Acidobacteriaceae</taxon>
        <taxon>Acidipila</taxon>
    </lineage>
</organism>
<evidence type="ECO:0000256" key="2">
    <source>
        <dbReference type="SAM" id="MobiDB-lite"/>
    </source>
</evidence>
<dbReference type="EMBL" id="SMGK01000010">
    <property type="protein sequence ID" value="TCK68277.1"/>
    <property type="molecule type" value="Genomic_DNA"/>
</dbReference>
<keyword evidence="1" id="KW-0175">Coiled coil</keyword>
<name>A0A4R1KUI1_9BACT</name>
<dbReference type="AlphaFoldDB" id="A0A4R1KUI1"/>
<comment type="caution">
    <text evidence="3">The sequence shown here is derived from an EMBL/GenBank/DDBJ whole genome shotgun (WGS) entry which is preliminary data.</text>
</comment>
<evidence type="ECO:0008006" key="5">
    <source>
        <dbReference type="Google" id="ProtNLM"/>
    </source>
</evidence>
<evidence type="ECO:0000256" key="1">
    <source>
        <dbReference type="SAM" id="Coils"/>
    </source>
</evidence>
<dbReference type="Pfam" id="PF19776">
    <property type="entry name" value="DUF6262"/>
    <property type="match status" value="1"/>
</dbReference>
<dbReference type="OrthoDB" id="533336at2"/>
<feature type="compositionally biased region" description="Basic and acidic residues" evidence="2">
    <location>
        <begin position="133"/>
        <end position="150"/>
    </location>
</feature>
<evidence type="ECO:0000313" key="3">
    <source>
        <dbReference type="EMBL" id="TCK68277.1"/>
    </source>
</evidence>
<accession>A0A4R1KUI1</accession>
<evidence type="ECO:0000313" key="4">
    <source>
        <dbReference type="Proteomes" id="UP000295210"/>
    </source>
</evidence>
<proteinExistence type="predicted"/>
<gene>
    <name evidence="3" type="ORF">C7378_3577</name>
</gene>